<sequence length="257" mass="29678">MSLTQLEFHEYELDWGELSTLPADHLAAFSVLSFAVSEVNVLRKNYISISHDYTGEKSIDSANNINKFLVLRTWSSKLFEIAEFLRKIHKKKETSDARLFDFAKTASGKFDKLDLGDGHNIARYIRNEASHHYSFSSAKENIKHVFHGGDFNFYTHDVGGNDFYPLGEEVMFYGRLNRKWANIPSKTARNKLLQEWFDFNIKVTDWLMKTHGYFAREFIFVALGRNMMVVKSYDVPSALVGDLSKTLTPIFYVKDAK</sequence>
<name>A0A221K5Q3_9RHOB</name>
<accession>A0A221K5Q3</accession>
<protein>
    <recommendedName>
        <fullName evidence="3">Cthe-2314-like HEPN domain-containing protein</fullName>
    </recommendedName>
</protein>
<gene>
    <name evidence="1" type="ORF">SULPSESMR1_03421</name>
</gene>
<evidence type="ECO:0008006" key="3">
    <source>
        <dbReference type="Google" id="ProtNLM"/>
    </source>
</evidence>
<dbReference type="AlphaFoldDB" id="A0A221K5Q3"/>
<evidence type="ECO:0000313" key="2">
    <source>
        <dbReference type="Proteomes" id="UP000199754"/>
    </source>
</evidence>
<dbReference type="EMBL" id="CP022415">
    <property type="protein sequence ID" value="ASM74193.1"/>
    <property type="molecule type" value="Genomic_DNA"/>
</dbReference>
<proteinExistence type="predicted"/>
<keyword evidence="2" id="KW-1185">Reference proteome</keyword>
<dbReference type="Proteomes" id="UP000199754">
    <property type="component" value="Chromosome"/>
</dbReference>
<reference evidence="1 2" key="1">
    <citation type="submission" date="2017-07" db="EMBL/GenBank/DDBJ databases">
        <title>Genome Sequence of Sulfitobacter pseudonitzschiae Strain SMR1 Isolated from a culture of the Diatom Skeletonema marinoi.</title>
        <authorList>
            <person name="Topel M."/>
            <person name="Pinder M.I.M."/>
            <person name="Johansson O.N."/>
            <person name="Kourtchenko O."/>
            <person name="Godhe A."/>
            <person name="Clarke A.K."/>
        </authorList>
    </citation>
    <scope>NUCLEOTIDE SEQUENCE [LARGE SCALE GENOMIC DNA]</scope>
    <source>
        <strain evidence="1 2">SMR1</strain>
    </source>
</reference>
<organism evidence="1 2">
    <name type="scientific">Pseudosulfitobacter pseudonitzschiae</name>
    <dbReference type="NCBI Taxonomy" id="1402135"/>
    <lineage>
        <taxon>Bacteria</taxon>
        <taxon>Pseudomonadati</taxon>
        <taxon>Pseudomonadota</taxon>
        <taxon>Alphaproteobacteria</taxon>
        <taxon>Rhodobacterales</taxon>
        <taxon>Roseobacteraceae</taxon>
        <taxon>Pseudosulfitobacter</taxon>
    </lineage>
</organism>
<dbReference type="KEGG" id="spse:SULPSESMR1_03421"/>
<evidence type="ECO:0000313" key="1">
    <source>
        <dbReference type="EMBL" id="ASM74193.1"/>
    </source>
</evidence>